<accession>A0A1U7NX46</accession>
<dbReference type="Gene3D" id="3.30.70.1790">
    <property type="entry name" value="RepB DNA-primase, N-terminal domain"/>
    <property type="match status" value="1"/>
</dbReference>
<dbReference type="OrthoDB" id="6008408at2"/>
<dbReference type="InterPro" id="IPR039459">
    <property type="entry name" value="RepB-like_DNA_primase_dom"/>
</dbReference>
<gene>
    <name evidence="3" type="ORF">BOO71_0008680</name>
</gene>
<dbReference type="STRING" id="249408.BOO71_0008680"/>
<dbReference type="AlphaFoldDB" id="A0A1U7NX46"/>
<keyword evidence="4" id="KW-1185">Reference proteome</keyword>
<dbReference type="Proteomes" id="UP000186607">
    <property type="component" value="Unassembled WGS sequence"/>
</dbReference>
<name>A0A1U7NX46_9DEIO</name>
<feature type="domain" description="RepB-like DNA primase" evidence="2">
    <location>
        <begin position="92"/>
        <end position="165"/>
    </location>
</feature>
<protein>
    <submittedName>
        <fullName evidence="3">Virulence-associated protein E</fullName>
    </submittedName>
</protein>
<evidence type="ECO:0000256" key="1">
    <source>
        <dbReference type="SAM" id="MobiDB-lite"/>
    </source>
</evidence>
<dbReference type="Pfam" id="PF16793">
    <property type="entry name" value="RepB_primase"/>
    <property type="match status" value="1"/>
</dbReference>
<evidence type="ECO:0000313" key="4">
    <source>
        <dbReference type="Proteomes" id="UP000186607"/>
    </source>
</evidence>
<comment type="caution">
    <text evidence="3">The sequence shown here is derived from an EMBL/GenBank/DDBJ whole genome shotgun (WGS) entry which is preliminary data.</text>
</comment>
<sequence>MTLPPETAAFLAQLTGRHTFQTFDDRPDKDARLSRVLHDPAELATLNRQGAGIFVMVNEGDGTGRKNGNVTRIRVHCADFDGQPLPDHWTLNPSLLIESSPGKFHAYWILEDGDSPPLDSMAFNAQQEALARAVGSCPDDCKGLARVMRLPGFMHRKGEPFMTRILSSTGERFTLAQIGAAYPLPARVHPAPLATLPSVPTGPNSARRKYALAALYGIRDELAQVGEGERNKRLNAAGFRVGQLVGGGHLDSEEAQPVLWQAAAAAGLPDNEIQSTLPRALRDGMASPDPLAQVGQESGWGYGADLVQNTIWCKTPLHQNNTVPERENDLVQWCKLLSPPTDSEPSGWGTGGPGWGSEDRGGW</sequence>
<evidence type="ECO:0000259" key="2">
    <source>
        <dbReference type="Pfam" id="PF16793"/>
    </source>
</evidence>
<reference evidence="3 4" key="1">
    <citation type="submission" date="2017-01" db="EMBL/GenBank/DDBJ databases">
        <title>Genome Analysis of Deinococcus marmoris KOPRI26562.</title>
        <authorList>
            <person name="Kim J.H."/>
            <person name="Oh H.-M."/>
        </authorList>
    </citation>
    <scope>NUCLEOTIDE SEQUENCE [LARGE SCALE GENOMIC DNA]</scope>
    <source>
        <strain evidence="3 4">KOPRI26562</strain>
    </source>
</reference>
<dbReference type="RefSeq" id="WP_075833703.1">
    <property type="nucleotide sequence ID" value="NZ_MSTI01000097.1"/>
</dbReference>
<evidence type="ECO:0000313" key="3">
    <source>
        <dbReference type="EMBL" id="OLV17489.1"/>
    </source>
</evidence>
<feature type="region of interest" description="Disordered" evidence="1">
    <location>
        <begin position="338"/>
        <end position="363"/>
    </location>
</feature>
<organism evidence="3 4">
    <name type="scientific">Deinococcus marmoris</name>
    <dbReference type="NCBI Taxonomy" id="249408"/>
    <lineage>
        <taxon>Bacteria</taxon>
        <taxon>Thermotogati</taxon>
        <taxon>Deinococcota</taxon>
        <taxon>Deinococci</taxon>
        <taxon>Deinococcales</taxon>
        <taxon>Deinococcaceae</taxon>
        <taxon>Deinococcus</taxon>
    </lineage>
</organism>
<proteinExistence type="predicted"/>
<dbReference type="EMBL" id="MSTI01000097">
    <property type="protein sequence ID" value="OLV17489.1"/>
    <property type="molecule type" value="Genomic_DNA"/>
</dbReference>